<dbReference type="EMBL" id="AWSO01001342">
    <property type="protein sequence ID" value="ESK84263.1"/>
    <property type="molecule type" value="Genomic_DNA"/>
</dbReference>
<feature type="region of interest" description="Disordered" evidence="2">
    <location>
        <begin position="554"/>
        <end position="595"/>
    </location>
</feature>
<dbReference type="OrthoDB" id="3219467at2759"/>
<sequence length="1879" mass="203787">MATSPPKICDFTFDDSSKGRVPVDAAPDASVKSYETQTYTAKEGGTPISGSFVKFYPRGSFPFFIKLEDYKLRVGGNQSTYLADFTQYDDNGKLGCPLWDDDGKLVGQFGVETRAVPGTLVARKSRKTGDADRLKFQIQIWQSIAQEQSSIARSGRLWKSRDPINPPLELFIVANDQFLKKDVLADCIKDVKMDELNKWLKLTFLTKKDLDARKDLHCVSQHLLGMYASYMTEADLKRLIAAQTSGKQVEKGWMRALVTTAQAEEFHKAMIASGKYKGTFNGRTTTALTGARPKEERIDTFAIMGESANVWGNKFWPGDTAPGSAAEWLHRSAYSLGPMNGASWQSEANLVFGTYEANGNMTRAEASIDGITASLNTIFEDKAKGKLKTQLVNKGNYRVLGPKGLEEITIPGWVSDSKHSYSWLSPELQYWGKFTATHDKLAAPVNYPFETQFHTFNCYTPLTIEGQLDRRGWKTYFDKKYGALIAKKRKPDSDPKALLSLHARTIIKPTPDVATSAPVNSPSTTTPDYFKIPLHRDAWLAAHNQDTVFQMGNTEVRNPKLMQPPSRPRRSPAEGQPSDEEPEAPPSDAPPEGGFVLEGEIDLFGISELKATLKSWHGPPPEEIEVGEEVPICEQAEIDDVSIFAFLPWVAGTPLEKAHLSNVTFTYQNYDFVPMKPVGWSVSADLVVDDQFGSMNQILSQVLQISPGSLTLQVTASLGLNQSWSSLPSLTTFALQGLIFVKDTETDTYQSIRLCDGISLGHIGISVFGVSTTVLGSSGETTTSYGFSLFGQLDLEVPASKKPLEFDFEISEFGGGAEINALLNGDIWENALGLGFDLETVTFSASFDISSPLTTLDLSLGTVLDAQPTVVTLLGTYSVGGAFTLSADIQNFTCDSIVDLYVKFAGEEIVLPTDEELSIAAGSITMSSSDGLSVVVSDVKYGDYVTASAALHFGSDGVTLKADMEDINFPEFGVKLVDVAVNASFARYGTSKSSSVELDVVVELDGVQGLPKIQGTVHIYKEPEDQKLQWTVYGEFEALGGSTRLGTLFPEIDGTFMGDISLDDLAVIVASKDEPALSTMNPLKFPVKQGVQICAVLDTVEQVDQILRHPAPGLILSAAWSKASGFVLDIDFPTEGIIHLGSGVTTDPIELQINLKPVRLMIDAGLKIPVPRSPNPLDFRLALSIEDEEVYASGQMIGNWNNPFGISPRVSIGPNLALEIGIILPQFVVTGIPSAFGFVGGLSIGNVRGDVAVQINEDPTQELISGKLEHLGIQDVVEFTSDVISIDLPKPPNFIDFEEVSLYISTGVMIGTILYPAGFSFEADIKAFSSEFKVAAQITQGTLVAKGAIHNLTVGPLSVTGSKGGDATFDLQVAASIQHISVDGAINLLGSEVALVLNLTILPSPTYYFDLTLHLTPLLTFTVHAEMKGAADLHNLEKLEFILYGVMKQNILGYVVAQVNATLQTAKKTAGEGVAAAQHKVDEAQNALQRSIHDAQTALDDAYNRWKAHEQEVRGNFDSVINNYNTELTVRGGRLDQDRKDWDKAVHDAELKIREANADRAAKMQAAEANVTKAKNDWDDDIEEKEKELERAKEALDRAFANAEHDIDNAQTKVNGLQEDIDDLKNTIHSYEKAHWYEFWKKAAIPGLYTALGAVEASKVAADGVLDACKAVLQGTDYIAKNAAVTLAEGALETVKTTGDDVFVAAQETLKEVDKATGEILSAAEQALEDTRFAGDRAIYASQHAIDAFRQASTATLRAAQDAVDGLVSCAEWLAYQAATGALDAAKHGGSAELGIANTALEAAKKGGDGVLDILEDFFAALDSVFNIVGIEVTTDLSVLARDFSFAAVVNGIIIGEHFTLQLTLDLRDVSTFIKGIYL</sequence>
<dbReference type="HOGENOM" id="CLU_001101_0_0_1"/>
<evidence type="ECO:0000256" key="1">
    <source>
        <dbReference type="SAM" id="Coils"/>
    </source>
</evidence>
<reference evidence="3 4" key="1">
    <citation type="journal article" date="2014" name="BMC Genomics">
        <title>Genome and secretome analysis of the hemibiotrophic fungal pathogen, Moniliophthora roreri, which causes frosty pod rot disease of cacao: mechanisms of the biotrophic and necrotrophic phases.</title>
        <authorList>
            <person name="Meinhardt L.W."/>
            <person name="Costa G.G.L."/>
            <person name="Thomazella D.P.T."/>
            <person name="Teixeira P.J.P.L."/>
            <person name="Carazzolle M.F."/>
            <person name="Schuster S.C."/>
            <person name="Carlson J.E."/>
            <person name="Guiltinan M.J."/>
            <person name="Mieczkowski P."/>
            <person name="Farmer A."/>
            <person name="Ramaraj T."/>
            <person name="Crozier J."/>
            <person name="Davis R.E."/>
            <person name="Shao J."/>
            <person name="Melnick R.L."/>
            <person name="Pereira G.A.G."/>
            <person name="Bailey B.A."/>
        </authorList>
    </citation>
    <scope>NUCLEOTIDE SEQUENCE [LARGE SCALE GENOMIC DNA]</scope>
    <source>
        <strain evidence="3 4">MCA 2997</strain>
    </source>
</reference>
<dbReference type="Proteomes" id="UP000017559">
    <property type="component" value="Unassembled WGS sequence"/>
</dbReference>
<accession>V2WBS5</accession>
<keyword evidence="1" id="KW-0175">Coiled coil</keyword>
<name>V2WBS5_MONRO</name>
<protein>
    <submittedName>
        <fullName evidence="3">Chromosome segregation atpases-like protein</fullName>
    </submittedName>
</protein>
<feature type="non-terminal residue" evidence="3">
    <location>
        <position position="1879"/>
    </location>
</feature>
<organism evidence="3 4">
    <name type="scientific">Moniliophthora roreri (strain MCA 2997)</name>
    <name type="common">Cocoa frosty pod rot fungus</name>
    <name type="synonym">Crinipellis roreri</name>
    <dbReference type="NCBI Taxonomy" id="1381753"/>
    <lineage>
        <taxon>Eukaryota</taxon>
        <taxon>Fungi</taxon>
        <taxon>Dikarya</taxon>
        <taxon>Basidiomycota</taxon>
        <taxon>Agaricomycotina</taxon>
        <taxon>Agaricomycetes</taxon>
        <taxon>Agaricomycetidae</taxon>
        <taxon>Agaricales</taxon>
        <taxon>Marasmiineae</taxon>
        <taxon>Marasmiaceae</taxon>
        <taxon>Moniliophthora</taxon>
    </lineage>
</organism>
<dbReference type="KEGG" id="mrr:Moror_3780"/>
<gene>
    <name evidence="3" type="ORF">Moror_3780</name>
</gene>
<proteinExistence type="predicted"/>
<keyword evidence="4" id="KW-1185">Reference proteome</keyword>
<comment type="caution">
    <text evidence="3">The sequence shown here is derived from an EMBL/GenBank/DDBJ whole genome shotgun (WGS) entry which is preliminary data.</text>
</comment>
<evidence type="ECO:0000313" key="3">
    <source>
        <dbReference type="EMBL" id="ESK84263.1"/>
    </source>
</evidence>
<evidence type="ECO:0000256" key="2">
    <source>
        <dbReference type="SAM" id="MobiDB-lite"/>
    </source>
</evidence>
<evidence type="ECO:0000313" key="4">
    <source>
        <dbReference type="Proteomes" id="UP000017559"/>
    </source>
</evidence>
<feature type="coiled-coil region" evidence="1">
    <location>
        <begin position="1539"/>
        <end position="1634"/>
    </location>
</feature>